<accession>A0AAD9LE24</accession>
<evidence type="ECO:0000313" key="2">
    <source>
        <dbReference type="EMBL" id="KAK1933083.1"/>
    </source>
</evidence>
<dbReference type="EMBL" id="JAHBMH010000073">
    <property type="protein sequence ID" value="KAK1933083.1"/>
    <property type="molecule type" value="Genomic_DNA"/>
</dbReference>
<protein>
    <submittedName>
        <fullName evidence="2">Uncharacterized protein</fullName>
    </submittedName>
</protein>
<evidence type="ECO:0000313" key="3">
    <source>
        <dbReference type="Proteomes" id="UP001195914"/>
    </source>
</evidence>
<evidence type="ECO:0000256" key="1">
    <source>
        <dbReference type="SAM" id="MobiDB-lite"/>
    </source>
</evidence>
<comment type="caution">
    <text evidence="2">The sequence shown here is derived from an EMBL/GenBank/DDBJ whole genome shotgun (WGS) entry which is preliminary data.</text>
</comment>
<sequence>MDIFDFITSRKVLVSNINDSSSPQVDRDSAHRDYEARWKHLKKVIRNENAKKQPCSATLKSAIDELRDLRRLLVQAGQSNNRRRPLVTCLENNSQESSSEQAVDWSDCQSLRQRGARRRRFVLYMPAGDEIGTDVSIGRERLEKIQEAANKNTYGPLDKGPTVSIAGVPQPMERFNNRRRR</sequence>
<gene>
    <name evidence="2" type="ORF">X943_002098</name>
</gene>
<reference evidence="2" key="2">
    <citation type="submission" date="2021-05" db="EMBL/GenBank/DDBJ databases">
        <authorList>
            <person name="Pain A."/>
        </authorList>
    </citation>
    <scope>NUCLEOTIDE SEQUENCE</scope>
    <source>
        <strain evidence="2">1802A</strain>
    </source>
</reference>
<name>A0AAD9LE24_BABDI</name>
<keyword evidence="3" id="KW-1185">Reference proteome</keyword>
<organism evidence="2 3">
    <name type="scientific">Babesia divergens</name>
    <dbReference type="NCBI Taxonomy" id="32595"/>
    <lineage>
        <taxon>Eukaryota</taxon>
        <taxon>Sar</taxon>
        <taxon>Alveolata</taxon>
        <taxon>Apicomplexa</taxon>
        <taxon>Aconoidasida</taxon>
        <taxon>Piroplasmida</taxon>
        <taxon>Babesiidae</taxon>
        <taxon>Babesia</taxon>
    </lineage>
</organism>
<dbReference type="AlphaFoldDB" id="A0AAD9LE24"/>
<feature type="region of interest" description="Disordered" evidence="1">
    <location>
        <begin position="152"/>
        <end position="181"/>
    </location>
</feature>
<dbReference type="Proteomes" id="UP001195914">
    <property type="component" value="Unassembled WGS sequence"/>
</dbReference>
<reference evidence="2" key="1">
    <citation type="journal article" date="2014" name="Nucleic Acids Res.">
        <title>The evolutionary dynamics of variant antigen genes in Babesia reveal a history of genomic innovation underlying host-parasite interaction.</title>
        <authorList>
            <person name="Jackson A.P."/>
            <person name="Otto T.D."/>
            <person name="Darby A."/>
            <person name="Ramaprasad A."/>
            <person name="Xia D."/>
            <person name="Echaide I.E."/>
            <person name="Farber M."/>
            <person name="Gahlot S."/>
            <person name="Gamble J."/>
            <person name="Gupta D."/>
            <person name="Gupta Y."/>
            <person name="Jackson L."/>
            <person name="Malandrin L."/>
            <person name="Malas T.B."/>
            <person name="Moussa E."/>
            <person name="Nair M."/>
            <person name="Reid A.J."/>
            <person name="Sanders M."/>
            <person name="Sharma J."/>
            <person name="Tracey A."/>
            <person name="Quail M.A."/>
            <person name="Weir W."/>
            <person name="Wastling J.M."/>
            <person name="Hall N."/>
            <person name="Willadsen P."/>
            <person name="Lingelbach K."/>
            <person name="Shiels B."/>
            <person name="Tait A."/>
            <person name="Berriman M."/>
            <person name="Allred D.R."/>
            <person name="Pain A."/>
        </authorList>
    </citation>
    <scope>NUCLEOTIDE SEQUENCE</scope>
    <source>
        <strain evidence="2">1802A</strain>
    </source>
</reference>
<proteinExistence type="predicted"/>